<evidence type="ECO:0000313" key="1">
    <source>
        <dbReference type="EMBL" id="GCB77611.1"/>
    </source>
</evidence>
<evidence type="ECO:0000313" key="2">
    <source>
        <dbReference type="Proteomes" id="UP000288216"/>
    </source>
</evidence>
<dbReference type="SUPFAM" id="SSF57302">
    <property type="entry name" value="Snake toxin-like"/>
    <property type="match status" value="1"/>
</dbReference>
<name>A0A401PWV4_SCYTO</name>
<sequence>METVICNANEKCYKKVGKIRKNLISSRGCTAQTLCEKTHVDEFAGLRVTLRTLCCDNNLCNGSKDVKMPLATASVLLFGWLICFL</sequence>
<dbReference type="InterPro" id="IPR045860">
    <property type="entry name" value="Snake_toxin-like_sf"/>
</dbReference>
<gene>
    <name evidence="1" type="ORF">scyTo_0017628</name>
</gene>
<proteinExistence type="predicted"/>
<dbReference type="EMBL" id="BFAA01011611">
    <property type="protein sequence ID" value="GCB77611.1"/>
    <property type="molecule type" value="Genomic_DNA"/>
</dbReference>
<keyword evidence="2" id="KW-1185">Reference proteome</keyword>
<dbReference type="Gene3D" id="2.10.60.10">
    <property type="entry name" value="CD59"/>
    <property type="match status" value="1"/>
</dbReference>
<evidence type="ECO:0008006" key="3">
    <source>
        <dbReference type="Google" id="ProtNLM"/>
    </source>
</evidence>
<organism evidence="1 2">
    <name type="scientific">Scyliorhinus torazame</name>
    <name type="common">Cloudy catshark</name>
    <name type="synonym">Catulus torazame</name>
    <dbReference type="NCBI Taxonomy" id="75743"/>
    <lineage>
        <taxon>Eukaryota</taxon>
        <taxon>Metazoa</taxon>
        <taxon>Chordata</taxon>
        <taxon>Craniata</taxon>
        <taxon>Vertebrata</taxon>
        <taxon>Chondrichthyes</taxon>
        <taxon>Elasmobranchii</taxon>
        <taxon>Galeomorphii</taxon>
        <taxon>Galeoidea</taxon>
        <taxon>Carcharhiniformes</taxon>
        <taxon>Scyliorhinidae</taxon>
        <taxon>Scyliorhinus</taxon>
    </lineage>
</organism>
<reference evidence="1 2" key="1">
    <citation type="journal article" date="2018" name="Nat. Ecol. Evol.">
        <title>Shark genomes provide insights into elasmobranch evolution and the origin of vertebrates.</title>
        <authorList>
            <person name="Hara Y"/>
            <person name="Yamaguchi K"/>
            <person name="Onimaru K"/>
            <person name="Kadota M"/>
            <person name="Koyanagi M"/>
            <person name="Keeley SD"/>
            <person name="Tatsumi K"/>
            <person name="Tanaka K"/>
            <person name="Motone F"/>
            <person name="Kageyama Y"/>
            <person name="Nozu R"/>
            <person name="Adachi N"/>
            <person name="Nishimura O"/>
            <person name="Nakagawa R"/>
            <person name="Tanegashima C"/>
            <person name="Kiyatake I"/>
            <person name="Matsumoto R"/>
            <person name="Murakumo K"/>
            <person name="Nishida K"/>
            <person name="Terakita A"/>
            <person name="Kuratani S"/>
            <person name="Sato K"/>
            <person name="Hyodo S Kuraku.S."/>
        </authorList>
    </citation>
    <scope>NUCLEOTIDE SEQUENCE [LARGE SCALE GENOMIC DNA]</scope>
</reference>
<dbReference type="Proteomes" id="UP000288216">
    <property type="component" value="Unassembled WGS sequence"/>
</dbReference>
<accession>A0A401PWV4</accession>
<dbReference type="AlphaFoldDB" id="A0A401PWV4"/>
<dbReference type="OrthoDB" id="5945173at2759"/>
<dbReference type="OMA" id="HCVGIPM"/>
<protein>
    <recommendedName>
        <fullName evidence="3">UPAR/Ly6 domain-containing protein</fullName>
    </recommendedName>
</protein>
<comment type="caution">
    <text evidence="1">The sequence shown here is derived from an EMBL/GenBank/DDBJ whole genome shotgun (WGS) entry which is preliminary data.</text>
</comment>